<protein>
    <submittedName>
        <fullName evidence="1">Uncharacterized protein</fullName>
    </submittedName>
</protein>
<dbReference type="EMBL" id="CP132508">
    <property type="protein sequence ID" value="WPD20171.1"/>
    <property type="molecule type" value="Genomic_DNA"/>
</dbReference>
<organism evidence="1 2">
    <name type="scientific">Thermaerobacter composti</name>
    <dbReference type="NCBI Taxonomy" id="554949"/>
    <lineage>
        <taxon>Bacteria</taxon>
        <taxon>Bacillati</taxon>
        <taxon>Bacillota</taxon>
        <taxon>Clostridia</taxon>
        <taxon>Eubacteriales</taxon>
        <taxon>Clostridiales Family XVII. Incertae Sedis</taxon>
        <taxon>Thermaerobacter</taxon>
    </lineage>
</organism>
<name>A0ABZ0QRP8_9FIRM</name>
<dbReference type="RefSeq" id="WP_318751542.1">
    <property type="nucleotide sequence ID" value="NZ_CP132508.1"/>
</dbReference>
<gene>
    <name evidence="1" type="ORF">Q5761_05955</name>
</gene>
<dbReference type="Proteomes" id="UP001304683">
    <property type="component" value="Chromosome"/>
</dbReference>
<proteinExistence type="predicted"/>
<reference evidence="1 2" key="1">
    <citation type="submission" date="2023-08" db="EMBL/GenBank/DDBJ databases">
        <title>Genome sequence of Thermaerobacter compostii strain Ins1, a spore-forming filamentous bacterium isolated from a deep geothermal reservoir.</title>
        <authorList>
            <person name="Bregnard D."/>
            <person name="Gonzalez D."/>
            <person name="Junier P."/>
        </authorList>
    </citation>
    <scope>NUCLEOTIDE SEQUENCE [LARGE SCALE GENOMIC DNA]</scope>
    <source>
        <strain evidence="1 2">Ins1</strain>
    </source>
</reference>
<evidence type="ECO:0000313" key="1">
    <source>
        <dbReference type="EMBL" id="WPD20171.1"/>
    </source>
</evidence>
<accession>A0ABZ0QRP8</accession>
<keyword evidence="2" id="KW-1185">Reference proteome</keyword>
<sequence>MAAASKTTARRRAATAEEVRQIVREVLQDELQSLLKDISYRIQVLANEAANAGRVSSHHLNLSQHILDGYTFTNNSPSAGYVSWADCHVVYKGTDYTITDGNTNKKYIYWTLTTPTQFQTSDTKPTLGPDDVLVGINDNGTFNLMMAPGKMIHGAGVVGGSISGSEIASAAIAASHILDGAVTGVKIASGAVGSTQLANGAVTSTKIANGAVGNSQLATNAVASGNIQNGAVTGSKIASGAVGSTQLADGAVTGPKIGAGAVATNKLNLATHLLY</sequence>
<evidence type="ECO:0000313" key="2">
    <source>
        <dbReference type="Proteomes" id="UP001304683"/>
    </source>
</evidence>